<dbReference type="InterPro" id="IPR017911">
    <property type="entry name" value="MacB-like_ATP-bd"/>
</dbReference>
<dbReference type="PANTHER" id="PTHR42798">
    <property type="entry name" value="LIPOPROTEIN-RELEASING SYSTEM ATP-BINDING PROTEIN LOLD"/>
    <property type="match status" value="1"/>
</dbReference>
<evidence type="ECO:0000313" key="6">
    <source>
        <dbReference type="EMBL" id="KYH34860.1"/>
    </source>
</evidence>
<dbReference type="OrthoDB" id="9802264at2"/>
<dbReference type="InterPro" id="IPR003593">
    <property type="entry name" value="AAA+_ATPase"/>
</dbReference>
<evidence type="ECO:0000256" key="2">
    <source>
        <dbReference type="ARBA" id="ARBA00022448"/>
    </source>
</evidence>
<proteinExistence type="inferred from homology"/>
<dbReference type="GO" id="GO:0022857">
    <property type="term" value="F:transmembrane transporter activity"/>
    <property type="evidence" value="ECO:0007669"/>
    <property type="project" value="UniProtKB-ARBA"/>
</dbReference>
<dbReference type="GO" id="GO:0016887">
    <property type="term" value="F:ATP hydrolysis activity"/>
    <property type="evidence" value="ECO:0007669"/>
    <property type="project" value="InterPro"/>
</dbReference>
<dbReference type="Pfam" id="PF00005">
    <property type="entry name" value="ABC_tran"/>
    <property type="match status" value="1"/>
</dbReference>
<dbReference type="GO" id="GO:0005524">
    <property type="term" value="F:ATP binding"/>
    <property type="evidence" value="ECO:0007669"/>
    <property type="project" value="UniProtKB-KW"/>
</dbReference>
<dbReference type="STRING" id="1121338.CLTEP_11820"/>
<feature type="domain" description="ABC transporter" evidence="5">
    <location>
        <begin position="4"/>
        <end position="220"/>
    </location>
</feature>
<dbReference type="PANTHER" id="PTHR42798:SF6">
    <property type="entry name" value="CELL DIVISION ATP-BINDING PROTEIN FTSE"/>
    <property type="match status" value="1"/>
</dbReference>
<dbReference type="Gene3D" id="3.40.50.300">
    <property type="entry name" value="P-loop containing nucleotide triphosphate hydrolases"/>
    <property type="match status" value="1"/>
</dbReference>
<evidence type="ECO:0000256" key="3">
    <source>
        <dbReference type="ARBA" id="ARBA00022741"/>
    </source>
</evidence>
<keyword evidence="3" id="KW-0547">Nucleotide-binding</keyword>
<organism evidence="6 7">
    <name type="scientific">Clostridium tepidiprofundi DSM 19306</name>
    <dbReference type="NCBI Taxonomy" id="1121338"/>
    <lineage>
        <taxon>Bacteria</taxon>
        <taxon>Bacillati</taxon>
        <taxon>Bacillota</taxon>
        <taxon>Clostridia</taxon>
        <taxon>Eubacteriales</taxon>
        <taxon>Clostridiaceae</taxon>
        <taxon>Clostridium</taxon>
    </lineage>
</organism>
<reference evidence="6 7" key="1">
    <citation type="submission" date="2016-02" db="EMBL/GenBank/DDBJ databases">
        <title>Genome sequence of Clostridium tepidiprofundi DSM 19306.</title>
        <authorList>
            <person name="Poehlein A."/>
            <person name="Daniel R."/>
        </authorList>
    </citation>
    <scope>NUCLEOTIDE SEQUENCE [LARGE SCALE GENOMIC DNA]</scope>
    <source>
        <strain evidence="6 7">DSM 19306</strain>
    </source>
</reference>
<evidence type="ECO:0000313" key="7">
    <source>
        <dbReference type="Proteomes" id="UP000075531"/>
    </source>
</evidence>
<accession>A0A151B4Y3</accession>
<dbReference type="CDD" id="cd03255">
    <property type="entry name" value="ABC_MJ0796_LolCDE_FtsE"/>
    <property type="match status" value="1"/>
</dbReference>
<dbReference type="SMART" id="SM00382">
    <property type="entry name" value="AAA"/>
    <property type="match status" value="1"/>
</dbReference>
<evidence type="ECO:0000256" key="1">
    <source>
        <dbReference type="ARBA" id="ARBA00005417"/>
    </source>
</evidence>
<dbReference type="InterPro" id="IPR003439">
    <property type="entry name" value="ABC_transporter-like_ATP-bd"/>
</dbReference>
<dbReference type="FunFam" id="3.40.50.300:FF:000032">
    <property type="entry name" value="Export ABC transporter ATP-binding protein"/>
    <property type="match status" value="1"/>
</dbReference>
<protein>
    <submittedName>
        <fullName evidence="6">Bacitracin export ATP-binding protein BceA</fullName>
    </submittedName>
</protein>
<keyword evidence="4 6" id="KW-0067">ATP-binding</keyword>
<dbReference type="RefSeq" id="WP_066823949.1">
    <property type="nucleotide sequence ID" value="NZ_LTBA01000009.1"/>
</dbReference>
<dbReference type="Proteomes" id="UP000075531">
    <property type="component" value="Unassembled WGS sequence"/>
</dbReference>
<evidence type="ECO:0000256" key="4">
    <source>
        <dbReference type="ARBA" id="ARBA00022840"/>
    </source>
</evidence>
<keyword evidence="2" id="KW-0813">Transport</keyword>
<dbReference type="AlphaFoldDB" id="A0A151B4Y3"/>
<gene>
    <name evidence="6" type="primary">bceA</name>
    <name evidence="6" type="ORF">CLTEP_11820</name>
</gene>
<dbReference type="InterPro" id="IPR027417">
    <property type="entry name" value="P-loop_NTPase"/>
</dbReference>
<dbReference type="EMBL" id="LTBA01000009">
    <property type="protein sequence ID" value="KYH34860.1"/>
    <property type="molecule type" value="Genomic_DNA"/>
</dbReference>
<sequence length="220" mass="24617">MNILRTCNLTKIYGKGAAKVEAIKNVNISVEAGEFVAIMGPSGSGKSTLLHMIGGLDKSTSGNVFIDDEDIYLLKEEELSIFRRRNVGFIFQFCDLIPSLTVEENILLPLLLDNKHWDRKYFDEIVNLLGISEKCNSLPNTLSGGQKQRTSIARALMSKPLIILADEPTGNLDTKNSENVLDLLQLTVKRYHQTLIMITHDQYIAKRADRIINIIDGQVI</sequence>
<dbReference type="GO" id="GO:0098796">
    <property type="term" value="C:membrane protein complex"/>
    <property type="evidence" value="ECO:0007669"/>
    <property type="project" value="UniProtKB-ARBA"/>
</dbReference>
<keyword evidence="7" id="KW-1185">Reference proteome</keyword>
<name>A0A151B4Y3_9CLOT</name>
<comment type="caution">
    <text evidence="6">The sequence shown here is derived from an EMBL/GenBank/DDBJ whole genome shotgun (WGS) entry which is preliminary data.</text>
</comment>
<dbReference type="PATRIC" id="fig|1121338.3.peg.1213"/>
<evidence type="ECO:0000259" key="5">
    <source>
        <dbReference type="PROSITE" id="PS50893"/>
    </source>
</evidence>
<dbReference type="SUPFAM" id="SSF52540">
    <property type="entry name" value="P-loop containing nucleoside triphosphate hydrolases"/>
    <property type="match status" value="1"/>
</dbReference>
<comment type="similarity">
    <text evidence="1">Belongs to the ABC transporter superfamily.</text>
</comment>
<dbReference type="PROSITE" id="PS50893">
    <property type="entry name" value="ABC_TRANSPORTER_2"/>
    <property type="match status" value="1"/>
</dbReference>